<reference evidence="1 2" key="1">
    <citation type="submission" date="2023-01" db="EMBL/GenBank/DDBJ databases">
        <authorList>
            <person name="Whitehead M."/>
        </authorList>
    </citation>
    <scope>NUCLEOTIDE SEQUENCE [LARGE SCALE GENOMIC DNA]</scope>
</reference>
<dbReference type="EMBL" id="CARXXK010000004">
    <property type="protein sequence ID" value="CAI6366834.1"/>
    <property type="molecule type" value="Genomic_DNA"/>
</dbReference>
<gene>
    <name evidence="1" type="ORF">MEUPH1_LOCUS21373</name>
</gene>
<name>A0AAV0XGJ3_9HEMI</name>
<evidence type="ECO:0000313" key="1">
    <source>
        <dbReference type="EMBL" id="CAI6366834.1"/>
    </source>
</evidence>
<dbReference type="Proteomes" id="UP001160148">
    <property type="component" value="Unassembled WGS sequence"/>
</dbReference>
<evidence type="ECO:0000313" key="2">
    <source>
        <dbReference type="Proteomes" id="UP001160148"/>
    </source>
</evidence>
<proteinExistence type="predicted"/>
<organism evidence="1 2">
    <name type="scientific">Macrosiphum euphorbiae</name>
    <name type="common">potato aphid</name>
    <dbReference type="NCBI Taxonomy" id="13131"/>
    <lineage>
        <taxon>Eukaryota</taxon>
        <taxon>Metazoa</taxon>
        <taxon>Ecdysozoa</taxon>
        <taxon>Arthropoda</taxon>
        <taxon>Hexapoda</taxon>
        <taxon>Insecta</taxon>
        <taxon>Pterygota</taxon>
        <taxon>Neoptera</taxon>
        <taxon>Paraneoptera</taxon>
        <taxon>Hemiptera</taxon>
        <taxon>Sternorrhyncha</taxon>
        <taxon>Aphidomorpha</taxon>
        <taxon>Aphidoidea</taxon>
        <taxon>Aphididae</taxon>
        <taxon>Macrosiphini</taxon>
        <taxon>Macrosiphum</taxon>
    </lineage>
</organism>
<dbReference type="AlphaFoldDB" id="A0AAV0XGJ3"/>
<accession>A0AAV0XGJ3</accession>
<comment type="caution">
    <text evidence="1">The sequence shown here is derived from an EMBL/GenBank/DDBJ whole genome shotgun (WGS) entry which is preliminary data.</text>
</comment>
<sequence>MNPSVSPSEFFATHLYDPKSCGDNFLIFRIMYLLYPLSVDMASYFSPETVISTFVHFLHNPVTSLLTRDDHVALFSRPKVYGSWKRFGVTFQLDVLTNIATHQLI</sequence>
<protein>
    <submittedName>
        <fullName evidence="1">Uncharacterized protein</fullName>
    </submittedName>
</protein>
<keyword evidence="2" id="KW-1185">Reference proteome</keyword>